<dbReference type="PANTHER" id="PTHR21704">
    <property type="entry name" value="NIPPED-B-LIKE PROTEIN DELANGIN SCC2-RELATED"/>
    <property type="match status" value="1"/>
</dbReference>
<dbReference type="Pfam" id="PF12830">
    <property type="entry name" value="Nipped-B_C"/>
    <property type="match status" value="1"/>
</dbReference>
<dbReference type="CDD" id="cd23958">
    <property type="entry name" value="SCC2"/>
    <property type="match status" value="1"/>
</dbReference>
<evidence type="ECO:0000256" key="7">
    <source>
        <dbReference type="SAM" id="MobiDB-lite"/>
    </source>
</evidence>
<dbReference type="Pfam" id="PF12765">
    <property type="entry name" value="Cohesin_HEAT"/>
    <property type="match status" value="1"/>
</dbReference>
<dbReference type="GO" id="GO:0061775">
    <property type="term" value="F:cohesin loader activity"/>
    <property type="evidence" value="ECO:0007669"/>
    <property type="project" value="InterPro"/>
</dbReference>
<feature type="compositionally biased region" description="Polar residues" evidence="7">
    <location>
        <begin position="147"/>
        <end position="159"/>
    </location>
</feature>
<evidence type="ECO:0000259" key="8">
    <source>
        <dbReference type="Pfam" id="PF12830"/>
    </source>
</evidence>
<keyword evidence="4 6" id="KW-0539">Nucleus</keyword>
<keyword evidence="3 6" id="KW-0677">Repeat</keyword>
<evidence type="ECO:0000256" key="5">
    <source>
        <dbReference type="ARBA" id="ARBA00023306"/>
    </source>
</evidence>
<dbReference type="GO" id="GO:1990414">
    <property type="term" value="P:replication-born double-strand break repair via sister chromatid exchange"/>
    <property type="evidence" value="ECO:0007669"/>
    <property type="project" value="TreeGrafter"/>
</dbReference>
<dbReference type="OrthoDB" id="418242at2759"/>
<accession>A0A9P8TN52</accession>
<dbReference type="GO" id="GO:0090694">
    <property type="term" value="C:Scc2-Scc4 cohesin loading complex"/>
    <property type="evidence" value="ECO:0007669"/>
    <property type="project" value="TreeGrafter"/>
</dbReference>
<feature type="region of interest" description="Disordered" evidence="7">
    <location>
        <begin position="110"/>
        <end position="165"/>
    </location>
</feature>
<dbReference type="PANTHER" id="PTHR21704:SF18">
    <property type="entry name" value="NIPPED-B-LIKE PROTEIN"/>
    <property type="match status" value="1"/>
</dbReference>
<evidence type="ECO:0000256" key="6">
    <source>
        <dbReference type="RuleBase" id="RU364107"/>
    </source>
</evidence>
<reference evidence="9" key="1">
    <citation type="journal article" date="2021" name="Open Biol.">
        <title>Shared evolutionary footprints suggest mitochondrial oxidative damage underlies multiple complex I losses in fungi.</title>
        <authorList>
            <person name="Schikora-Tamarit M.A."/>
            <person name="Marcet-Houben M."/>
            <person name="Nosek J."/>
            <person name="Gabaldon T."/>
        </authorList>
    </citation>
    <scope>NUCLEOTIDE SEQUENCE</scope>
    <source>
        <strain evidence="9">CBS2887</strain>
    </source>
</reference>
<name>A0A9P8TN52_WICPI</name>
<dbReference type="EMBL" id="JAEUBG010002243">
    <property type="protein sequence ID" value="KAH3684976.1"/>
    <property type="molecule type" value="Genomic_DNA"/>
</dbReference>
<sequence>MITRIKTPLNVSTIPAYNTAPLSAAELQFNQILHGNDSAAMPLLNNTTELHSNYKNTSISFGVFDNDTILTETTTQGPSLFTNLSAPTKALVMGLPLIENEELIRSGNNELMNSKSDTSAQDNDSSTTATKSFVSESSTSTSVMTPQKKNTTNPVTSSGDTKRRKTDVNMEHLEIELLSLKRFSVIMTEGIKLTDEEAEFESSDIWFQLPSGNHVLRDSVILEIEHLLIKLRPTSLISQINVDHILRLQNVLMRSVTYGCESDWFSESFTEQQQQLTINMLNACCLMLQIFNLGVPEKRIYLDTYFNQVTSLVYKFCEDCLLKRESLGSVDFLNLVAKILQLFSFYLVGHSINDNLITKLEYLSLMIFFHPAEKTFNVVKMSSTLLITTIFQHKRDQREFIIDEILTNLEKLPTHKIQSRQIKVHSGIGLQLITTLILSLVETTNIRQGQYINDLYNGSVVYSPQELEQRLKEDIRFREFVTASTNERERVLKYLSSGLVSKVINQPTTFMKQLFELILQDLLNIVAFPEWSSTESLLFEITKTLIYISENQSSSVETFLLEMIGLVGSTMIQLRGKSEVVSVPTASLSEHYSNVYSFLNLQRGTFFHYNSADFFMSRWIESLLNESPSSEQVCGYLQGLLVGYFQGKSNSMIPRLDGDVSSLQESMNAHYSHILLQSDFIKLYQSFLNQLLKSVDHPKIKSRSRALKNLAQLIHKDDRLLSIPQVRQSLSNRIHDPSALVKSAVLEIFDQYILSKPELIPEFYQSIILTTDKSLLIRSKSLKIAKRIFNDTVNSDIKLFCLEKVLRRLDDDEESIVELSKTTLTDLLFVPVLDDQFTARASVECIVNLVSRSDRNWALFENYLFDDVLRLTEFNKHHFQRLEVSCSNIVRNIFSFVLDKIDSDSQQDAESNLGLLSIFSKADQHFINQGQLLTLQPYIESNNQSSSLITYYSLVILKNCLDQSFSLRESFLEAAQTSLFKRLTRFSIKELEYAMPCVWMLSEMRNDTSKLVNAAISCLEKVKPFVEKVLKNELKDSSPILQRLLYLIGNFGKSCDMEKHRSLFLKVKSLGIKEKESVLSLVTKNILVFTRLNVNRQIRRAAIKNMVSICSTHPKLFLNDAVLKVLDQEFKSDRYDFKDVIIEGLLEFLAREEKIAKKKTGKDTKLSKAVALDVDVFHGNSKTFENDGICASLVQRFLDPVLELCLYDDGEFSYVAVKYLKTVVKLGFANPRICIPTIIALQASHIPYIRSVGLELHKELHEKHESLIDTSYTQGFKLASEYCFRINPSMLFGNNMFLLRFYKVVEDSKVSRKRLLTHLIKSLKFDSQKLSSSEALSTYNYCLFVAANVAECDFTGNDEVLMLIEGLETILNSQGLQIQKFLSQQSSESSVPDPENLMKYAYLSCIIINFHKLIQNLRTEYKLPESVNKTEVVNQKVKPHDKITLSLRLVDPHEDPKTTIFTEILELAL</sequence>
<reference evidence="9" key="2">
    <citation type="submission" date="2021-01" db="EMBL/GenBank/DDBJ databases">
        <authorList>
            <person name="Schikora-Tamarit M.A."/>
        </authorList>
    </citation>
    <scope>NUCLEOTIDE SEQUENCE</scope>
    <source>
        <strain evidence="9">CBS2887</strain>
    </source>
</reference>
<evidence type="ECO:0000256" key="4">
    <source>
        <dbReference type="ARBA" id="ARBA00023242"/>
    </source>
</evidence>
<feature type="domain" description="Sister chromatid cohesion C-terminal" evidence="8">
    <location>
        <begin position="1190"/>
        <end position="1370"/>
    </location>
</feature>
<comment type="similarity">
    <text evidence="2 6">Belongs to the SCC2/Nipped-B family.</text>
</comment>
<dbReference type="GO" id="GO:0003682">
    <property type="term" value="F:chromatin binding"/>
    <property type="evidence" value="ECO:0007669"/>
    <property type="project" value="TreeGrafter"/>
</dbReference>
<keyword evidence="10" id="KW-1185">Reference proteome</keyword>
<dbReference type="GO" id="GO:0034087">
    <property type="term" value="P:establishment of mitotic sister chromatid cohesion"/>
    <property type="evidence" value="ECO:0007669"/>
    <property type="project" value="TreeGrafter"/>
</dbReference>
<dbReference type="InterPro" id="IPR016024">
    <property type="entry name" value="ARM-type_fold"/>
</dbReference>
<evidence type="ECO:0000256" key="3">
    <source>
        <dbReference type="ARBA" id="ARBA00022737"/>
    </source>
</evidence>
<feature type="compositionally biased region" description="Polar residues" evidence="7">
    <location>
        <begin position="110"/>
        <end position="129"/>
    </location>
</feature>
<evidence type="ECO:0000256" key="1">
    <source>
        <dbReference type="ARBA" id="ARBA00004123"/>
    </source>
</evidence>
<dbReference type="InterPro" id="IPR026003">
    <property type="entry name" value="Cohesin_HEAT"/>
</dbReference>
<evidence type="ECO:0000313" key="10">
    <source>
        <dbReference type="Proteomes" id="UP000774326"/>
    </source>
</evidence>
<organism evidence="9 10">
    <name type="scientific">Wickerhamomyces pijperi</name>
    <name type="common">Yeast</name>
    <name type="synonym">Pichia pijperi</name>
    <dbReference type="NCBI Taxonomy" id="599730"/>
    <lineage>
        <taxon>Eukaryota</taxon>
        <taxon>Fungi</taxon>
        <taxon>Dikarya</taxon>
        <taxon>Ascomycota</taxon>
        <taxon>Saccharomycotina</taxon>
        <taxon>Saccharomycetes</taxon>
        <taxon>Phaffomycetales</taxon>
        <taxon>Wickerhamomycetaceae</taxon>
        <taxon>Wickerhamomyces</taxon>
    </lineage>
</organism>
<dbReference type="GO" id="GO:0140588">
    <property type="term" value="P:chromatin looping"/>
    <property type="evidence" value="ECO:0007669"/>
    <property type="project" value="InterPro"/>
</dbReference>
<dbReference type="GO" id="GO:0071169">
    <property type="term" value="P:establishment of protein localization to chromatin"/>
    <property type="evidence" value="ECO:0007669"/>
    <property type="project" value="TreeGrafter"/>
</dbReference>
<dbReference type="Proteomes" id="UP000774326">
    <property type="component" value="Unassembled WGS sequence"/>
</dbReference>
<protein>
    <recommendedName>
        <fullName evidence="6">Sister chromatid cohesion protein</fullName>
    </recommendedName>
</protein>
<comment type="subcellular location">
    <subcellularLocation>
        <location evidence="1 6">Nucleus</location>
    </subcellularLocation>
</comment>
<comment type="caution">
    <text evidence="9">The sequence shown here is derived from an EMBL/GenBank/DDBJ whole genome shotgun (WGS) entry which is preliminary data.</text>
</comment>
<proteinExistence type="inferred from homology"/>
<dbReference type="InterPro" id="IPR033031">
    <property type="entry name" value="Scc2/Nipped-B"/>
</dbReference>
<feature type="compositionally biased region" description="Low complexity" evidence="7">
    <location>
        <begin position="130"/>
        <end position="145"/>
    </location>
</feature>
<dbReference type="GO" id="GO:0010468">
    <property type="term" value="P:regulation of gene expression"/>
    <property type="evidence" value="ECO:0007669"/>
    <property type="project" value="InterPro"/>
</dbReference>
<keyword evidence="5 6" id="KW-0131">Cell cycle</keyword>
<evidence type="ECO:0000256" key="2">
    <source>
        <dbReference type="ARBA" id="ARBA00009252"/>
    </source>
</evidence>
<dbReference type="InterPro" id="IPR024986">
    <property type="entry name" value="Nipped-B_C"/>
</dbReference>
<evidence type="ECO:0000313" key="9">
    <source>
        <dbReference type="EMBL" id="KAH3684976.1"/>
    </source>
</evidence>
<dbReference type="SUPFAM" id="SSF48371">
    <property type="entry name" value="ARM repeat"/>
    <property type="match status" value="1"/>
</dbReference>
<gene>
    <name evidence="9" type="ORF">WICPIJ_004055</name>
</gene>